<keyword evidence="3" id="KW-1185">Reference proteome</keyword>
<dbReference type="EMBL" id="CP042997">
    <property type="protein sequence ID" value="QEH32350.1"/>
    <property type="molecule type" value="Genomic_DNA"/>
</dbReference>
<dbReference type="Proteomes" id="UP000324233">
    <property type="component" value="Chromosome"/>
</dbReference>
<gene>
    <name evidence="2" type="ORF">OJF2_08200</name>
</gene>
<feature type="region of interest" description="Disordered" evidence="1">
    <location>
        <begin position="251"/>
        <end position="350"/>
    </location>
</feature>
<evidence type="ECO:0000313" key="3">
    <source>
        <dbReference type="Proteomes" id="UP000324233"/>
    </source>
</evidence>
<accession>A0A5B9VXB7</accession>
<feature type="region of interest" description="Disordered" evidence="1">
    <location>
        <begin position="1"/>
        <end position="21"/>
    </location>
</feature>
<evidence type="ECO:0000256" key="1">
    <source>
        <dbReference type="SAM" id="MobiDB-lite"/>
    </source>
</evidence>
<proteinExistence type="predicted"/>
<dbReference type="RefSeq" id="WP_148591466.1">
    <property type="nucleotide sequence ID" value="NZ_CP042997.1"/>
</dbReference>
<evidence type="ECO:0008006" key="4">
    <source>
        <dbReference type="Google" id="ProtNLM"/>
    </source>
</evidence>
<protein>
    <recommendedName>
        <fullName evidence="4">Ser-Thr-rich glycosyl-phosphatidyl-inositol-anchored membrane family protein</fullName>
    </recommendedName>
</protein>
<sequence length="623" mass="64923">MGRARRQATGLRDGRGRGASGPGLRPCAGLVALVAVVGLSAGSAAWGQASRDEARVPLLYQQKRSFRIPFKIDKQSQSQLKQVELWVSEDSGYNWEGKSQTTPDLGHFVFRARHDGEYWFATRTKSLNDEYSPPLNQQVEPSMKVVVDSMKPTVVLESDGRRGSRAGVRWEVKDEHLDPSSLTIEYQTAGAREWRKAPIRRLGLIGSTSWDAGTADEIRVRASVLDKAGNRGEHEITLPEGTAGAADFAAADAEPAGGPGEAAGSGSAVIVGGSGFPPVQEGPEPSPASAPAPASGGMTRRVNASRRELAATPRPSAAAGEWANPGGAPRGANAARPNDPGWSSYGNPSPSGNGGYGPVAGFAAGAGPQAAPDAGFGPGPAAGYASAAGAGMGAVAGGNGGRVSLLPSPRFKLQYAVEDAGPNGPTAVELWVTRDGGNNWQKLAEDADRVSPFDVDLGGEGRFGLCLVARSASGLGEQPPAPGDPPQSWVEVDATPPTVQLNPPQIGTGANAGKVLISWLVSDRHPAQRPVTIFWRPDQPGASWQPVVEGQEAMGQYIWTVPPSYPSRLQIRVEAADEAGHRGGAETTETAPVIVDRSRPRSRIIGLDPNARAGDGPGARPLR</sequence>
<feature type="region of interest" description="Disordered" evidence="1">
    <location>
        <begin position="578"/>
        <end position="623"/>
    </location>
</feature>
<organism evidence="2 3">
    <name type="scientific">Aquisphaera giovannonii</name>
    <dbReference type="NCBI Taxonomy" id="406548"/>
    <lineage>
        <taxon>Bacteria</taxon>
        <taxon>Pseudomonadati</taxon>
        <taxon>Planctomycetota</taxon>
        <taxon>Planctomycetia</taxon>
        <taxon>Isosphaerales</taxon>
        <taxon>Isosphaeraceae</taxon>
        <taxon>Aquisphaera</taxon>
    </lineage>
</organism>
<dbReference type="OrthoDB" id="257265at2"/>
<dbReference type="KEGG" id="agv:OJF2_08200"/>
<name>A0A5B9VXB7_9BACT</name>
<feature type="compositionally biased region" description="Low complexity" evidence="1">
    <location>
        <begin position="323"/>
        <end position="350"/>
    </location>
</feature>
<reference evidence="2 3" key="1">
    <citation type="submission" date="2019-08" db="EMBL/GenBank/DDBJ databases">
        <title>Deep-cultivation of Planctomycetes and their phenomic and genomic characterization uncovers novel biology.</title>
        <authorList>
            <person name="Wiegand S."/>
            <person name="Jogler M."/>
            <person name="Boedeker C."/>
            <person name="Pinto D."/>
            <person name="Vollmers J."/>
            <person name="Rivas-Marin E."/>
            <person name="Kohn T."/>
            <person name="Peeters S.H."/>
            <person name="Heuer A."/>
            <person name="Rast P."/>
            <person name="Oberbeckmann S."/>
            <person name="Bunk B."/>
            <person name="Jeske O."/>
            <person name="Meyerdierks A."/>
            <person name="Storesund J.E."/>
            <person name="Kallscheuer N."/>
            <person name="Luecker S."/>
            <person name="Lage O.M."/>
            <person name="Pohl T."/>
            <person name="Merkel B.J."/>
            <person name="Hornburger P."/>
            <person name="Mueller R.-W."/>
            <person name="Bruemmer F."/>
            <person name="Labrenz M."/>
            <person name="Spormann A.M."/>
            <person name="Op den Camp H."/>
            <person name="Overmann J."/>
            <person name="Amann R."/>
            <person name="Jetten M.S.M."/>
            <person name="Mascher T."/>
            <person name="Medema M.H."/>
            <person name="Devos D.P."/>
            <person name="Kaster A.-K."/>
            <person name="Ovreas L."/>
            <person name="Rohde M."/>
            <person name="Galperin M.Y."/>
            <person name="Jogler C."/>
        </authorList>
    </citation>
    <scope>NUCLEOTIDE SEQUENCE [LARGE SCALE GENOMIC DNA]</scope>
    <source>
        <strain evidence="2 3">OJF2</strain>
    </source>
</reference>
<evidence type="ECO:0000313" key="2">
    <source>
        <dbReference type="EMBL" id="QEH32350.1"/>
    </source>
</evidence>
<dbReference type="AlphaFoldDB" id="A0A5B9VXB7"/>